<organism evidence="9 10">
    <name type="scientific">Salinithrix halophila</name>
    <dbReference type="NCBI Taxonomy" id="1485204"/>
    <lineage>
        <taxon>Bacteria</taxon>
        <taxon>Bacillati</taxon>
        <taxon>Bacillota</taxon>
        <taxon>Bacilli</taxon>
        <taxon>Bacillales</taxon>
        <taxon>Thermoactinomycetaceae</taxon>
        <taxon>Salinithrix</taxon>
    </lineage>
</organism>
<evidence type="ECO:0000256" key="1">
    <source>
        <dbReference type="ARBA" id="ARBA00022598"/>
    </source>
</evidence>
<comment type="caution">
    <text evidence="9">The sequence shown here is derived from an EMBL/GenBank/DDBJ whole genome shotgun (WGS) entry which is preliminary data.</text>
</comment>
<keyword evidence="2 6" id="KW-0132">Cell division</keyword>
<dbReference type="InterPro" id="IPR005863">
    <property type="entry name" value="UDP-N-AcMur_synth"/>
</dbReference>
<reference evidence="10" key="1">
    <citation type="journal article" date="2019" name="Int. J. Syst. Evol. Microbiol.">
        <title>The Global Catalogue of Microorganisms (GCM) 10K type strain sequencing project: providing services to taxonomists for standard genome sequencing and annotation.</title>
        <authorList>
            <consortium name="The Broad Institute Genomics Platform"/>
            <consortium name="The Broad Institute Genome Sequencing Center for Infectious Disease"/>
            <person name="Wu L."/>
            <person name="Ma J."/>
        </authorList>
    </citation>
    <scope>NUCLEOTIDE SEQUENCE [LARGE SCALE GENOMIC DNA]</scope>
    <source>
        <strain evidence="10">IBRC-M 10813</strain>
    </source>
</reference>
<evidence type="ECO:0000256" key="4">
    <source>
        <dbReference type="ARBA" id="ARBA00022840"/>
    </source>
</evidence>
<feature type="domain" description="Mur ligase C-terminal" evidence="7">
    <location>
        <begin position="308"/>
        <end position="435"/>
    </location>
</feature>
<proteinExistence type="predicted"/>
<evidence type="ECO:0000256" key="5">
    <source>
        <dbReference type="ARBA" id="ARBA00023306"/>
    </source>
</evidence>
<evidence type="ECO:0000313" key="9">
    <source>
        <dbReference type="EMBL" id="MFC4077976.1"/>
    </source>
</evidence>
<evidence type="ECO:0000256" key="6">
    <source>
        <dbReference type="RuleBase" id="RU004136"/>
    </source>
</evidence>
<comment type="pathway">
    <text evidence="6">Cell wall biogenesis; peptidoglycan biosynthesis.</text>
</comment>
<keyword evidence="4" id="KW-0067">ATP-binding</keyword>
<keyword evidence="5 6" id="KW-0131">Cell cycle</keyword>
<dbReference type="PANTHER" id="PTHR43024">
    <property type="entry name" value="UDP-N-ACETYLMURAMOYL-TRIPEPTIDE--D-ALANYL-D-ALANINE LIGASE"/>
    <property type="match status" value="1"/>
</dbReference>
<dbReference type="EC" id="6.3.2.10" evidence="6"/>
<dbReference type="GO" id="GO:0047480">
    <property type="term" value="F:UDP-N-acetylmuramoyl-tripeptide-D-alanyl-D-alanine ligase activity"/>
    <property type="evidence" value="ECO:0007669"/>
    <property type="project" value="UniProtKB-EC"/>
</dbReference>
<dbReference type="NCBIfam" id="TIGR01143">
    <property type="entry name" value="murF"/>
    <property type="match status" value="1"/>
</dbReference>
<comment type="catalytic activity">
    <reaction evidence="6">
        <text>D-alanyl-D-alanine + UDP-N-acetyl-alpha-D-muramoyl-L-alanyl-gamma-D-glutamyl-meso-2,6-diaminopimelate + ATP = UDP-N-acetyl-alpha-D-muramoyl-L-alanyl-gamma-D-glutamyl-meso-2,6-diaminopimeloyl-D-alanyl-D-alanine + ADP + phosphate + H(+)</text>
        <dbReference type="Rhea" id="RHEA:28374"/>
        <dbReference type="ChEBI" id="CHEBI:15378"/>
        <dbReference type="ChEBI" id="CHEBI:30616"/>
        <dbReference type="ChEBI" id="CHEBI:43474"/>
        <dbReference type="ChEBI" id="CHEBI:57822"/>
        <dbReference type="ChEBI" id="CHEBI:61386"/>
        <dbReference type="ChEBI" id="CHEBI:83905"/>
        <dbReference type="ChEBI" id="CHEBI:456216"/>
        <dbReference type="EC" id="6.3.2.10"/>
    </reaction>
</comment>
<keyword evidence="6" id="KW-0961">Cell wall biogenesis/degradation</keyword>
<keyword evidence="10" id="KW-1185">Reference proteome</keyword>
<evidence type="ECO:0000259" key="7">
    <source>
        <dbReference type="Pfam" id="PF02875"/>
    </source>
</evidence>
<dbReference type="SUPFAM" id="SSF53244">
    <property type="entry name" value="MurD-like peptide ligases, peptide-binding domain"/>
    <property type="match status" value="1"/>
</dbReference>
<dbReference type="Pfam" id="PF08245">
    <property type="entry name" value="Mur_ligase_M"/>
    <property type="match status" value="1"/>
</dbReference>
<dbReference type="Gene3D" id="3.90.190.20">
    <property type="entry name" value="Mur ligase, C-terminal domain"/>
    <property type="match status" value="1"/>
</dbReference>
<dbReference type="InterPro" id="IPR004101">
    <property type="entry name" value="Mur_ligase_C"/>
</dbReference>
<name>A0ABV8JG60_9BACL</name>
<keyword evidence="6" id="KW-0133">Cell shape</keyword>
<dbReference type="Gene3D" id="3.40.1190.10">
    <property type="entry name" value="Mur-like, catalytic domain"/>
    <property type="match status" value="1"/>
</dbReference>
<dbReference type="SUPFAM" id="SSF53623">
    <property type="entry name" value="MurD-like peptide ligases, catalytic domain"/>
    <property type="match status" value="1"/>
</dbReference>
<dbReference type="InterPro" id="IPR051046">
    <property type="entry name" value="MurCDEF_CellWall_CoF430Synth"/>
</dbReference>
<dbReference type="PANTHER" id="PTHR43024:SF1">
    <property type="entry name" value="UDP-N-ACETYLMURAMOYL-TRIPEPTIDE--D-ALANYL-D-ALANINE LIGASE"/>
    <property type="match status" value="1"/>
</dbReference>
<comment type="function">
    <text evidence="6">Involved in cell wall formation. Catalyzes the final step in the synthesis of UDP-N-acetylmuramoyl-pentapeptide, the precursor of murein.</text>
</comment>
<keyword evidence="3" id="KW-0547">Nucleotide-binding</keyword>
<evidence type="ECO:0000256" key="2">
    <source>
        <dbReference type="ARBA" id="ARBA00022618"/>
    </source>
</evidence>
<gene>
    <name evidence="9" type="primary">murF</name>
    <name evidence="9" type="ORF">ACFOUO_14330</name>
</gene>
<dbReference type="InterPro" id="IPR013221">
    <property type="entry name" value="Mur_ligase_cen"/>
</dbReference>
<sequence>MASLLGGRLIRGNPRTPVRHTVYGGTRYLRDGVVLILHPKQNVQRQLKGLYEKKSAGVIVPQGWQHRIPSSHAVITVPDTNQAMWTLVRWQRAKSKAIFIGITGSAGKTTTKEMTAVIAAQRYRTLKSYANNNLASLLHYHLLRLTPRHQVAVLEMGMASLGNIRKQCLYAKPSIGVVTNVGEAHVGSLGSSLANVVRAKQEMVDGVQPGGTLILNVDDPGTRKLNTRRFRGRILTFGIKHPATVRGSHIQYTKAGMTFRVGGALYQIPTWGHHNVYNALAAITIGRQLGVSVPAIQQALRTFPVPKMRLQRLRGRRQWLLINDAYNANPTSMEAGLGVLRRVAGKGHSVAVLGDMHELGKFTQKGHRDVGRVAANLRPSLLITVGPQAAQIAKAAVTAGYPANQTRSFANHPAKIAAFIYKNVPAGSTLYFKASRKVELERVVKRLR</sequence>
<dbReference type="Proteomes" id="UP001595843">
    <property type="component" value="Unassembled WGS sequence"/>
</dbReference>
<dbReference type="Pfam" id="PF02875">
    <property type="entry name" value="Mur_ligase_C"/>
    <property type="match status" value="1"/>
</dbReference>
<dbReference type="EMBL" id="JBHSAP010000018">
    <property type="protein sequence ID" value="MFC4077976.1"/>
    <property type="molecule type" value="Genomic_DNA"/>
</dbReference>
<keyword evidence="6" id="KW-0573">Peptidoglycan synthesis</keyword>
<keyword evidence="1 9" id="KW-0436">Ligase</keyword>
<dbReference type="InterPro" id="IPR036565">
    <property type="entry name" value="Mur-like_cat_sf"/>
</dbReference>
<protein>
    <recommendedName>
        <fullName evidence="6">UDP-N-acetylmuramoyl-tripeptide--D-alanyl-D-alanine ligase</fullName>
        <ecNumber evidence="6">6.3.2.10</ecNumber>
    </recommendedName>
</protein>
<comment type="subcellular location">
    <subcellularLocation>
        <location evidence="6">Cytoplasm</location>
    </subcellularLocation>
</comment>
<accession>A0ABV8JG60</accession>
<dbReference type="InterPro" id="IPR036615">
    <property type="entry name" value="Mur_ligase_C_dom_sf"/>
</dbReference>
<evidence type="ECO:0000313" key="10">
    <source>
        <dbReference type="Proteomes" id="UP001595843"/>
    </source>
</evidence>
<evidence type="ECO:0000259" key="8">
    <source>
        <dbReference type="Pfam" id="PF08245"/>
    </source>
</evidence>
<evidence type="ECO:0000256" key="3">
    <source>
        <dbReference type="ARBA" id="ARBA00022741"/>
    </source>
</evidence>
<feature type="domain" description="Mur ligase central" evidence="8">
    <location>
        <begin position="102"/>
        <end position="285"/>
    </location>
</feature>